<dbReference type="InterPro" id="IPR048020">
    <property type="entry name" value="Transpos_IS3"/>
</dbReference>
<evidence type="ECO:0000256" key="1">
    <source>
        <dbReference type="ARBA" id="ARBA00002286"/>
    </source>
</evidence>
<sequence length="304" mass="35975">MERSRKKAISTKRLQEYKYISIKELHEKNGYPMADLCNLAGIARSSYYKWINRSETELDKENSIILKEIVKLYEDVNGIYGYRRITMNINRLLDKQYNHKRIYRLMKSINMRSVIRKKRKHYIQSTPQITAENKLNREFYAKKPNEKWLTAVTEFKLLNGKKAYLSAIFDLADKSIVSYVVGHSNNNQLVFDTFDLAVSANPTAKPLFHSDRGFQYTNRTFKAKLDKIKATQSMSRVSRCIDNGPMEGFWGTLKCEMYYLQKFYTYEELRQAIDEYIVFYNTKRLQKNLKGLTPIEYRNQTLVS</sequence>
<dbReference type="InterPro" id="IPR050900">
    <property type="entry name" value="Transposase_IS3/IS150/IS904"/>
</dbReference>
<dbReference type="PROSITE" id="PS50994">
    <property type="entry name" value="INTEGRASE"/>
    <property type="match status" value="1"/>
</dbReference>
<dbReference type="Pfam" id="PF13333">
    <property type="entry name" value="rve_2"/>
    <property type="match status" value="1"/>
</dbReference>
<evidence type="ECO:0000313" key="3">
    <source>
        <dbReference type="EMBL" id="MBF7807417.1"/>
    </source>
</evidence>
<dbReference type="Pfam" id="PF13276">
    <property type="entry name" value="HTH_21"/>
    <property type="match status" value="1"/>
</dbReference>
<dbReference type="PANTHER" id="PTHR46889">
    <property type="entry name" value="TRANSPOSASE INSF FOR INSERTION SEQUENCE IS3B-RELATED"/>
    <property type="match status" value="1"/>
</dbReference>
<proteinExistence type="predicted"/>
<dbReference type="RefSeq" id="WP_144318792.1">
    <property type="nucleotide sequence ID" value="NZ_CP073279.1"/>
</dbReference>
<comment type="caution">
    <text evidence="3">The sequence shown here is derived from an EMBL/GenBank/DDBJ whole genome shotgun (WGS) entry which is preliminary data.</text>
</comment>
<dbReference type="GO" id="GO:0015074">
    <property type="term" value="P:DNA integration"/>
    <property type="evidence" value="ECO:0007669"/>
    <property type="project" value="InterPro"/>
</dbReference>
<dbReference type="InterPro" id="IPR036397">
    <property type="entry name" value="RNaseH_sf"/>
</dbReference>
<evidence type="ECO:0000313" key="4">
    <source>
        <dbReference type="Proteomes" id="UP000631418"/>
    </source>
</evidence>
<dbReference type="InterPro" id="IPR001584">
    <property type="entry name" value="Integrase_cat-core"/>
</dbReference>
<organism evidence="3 4">
    <name type="scientific">Clostridium beijerinckii</name>
    <name type="common">Clostridium MP</name>
    <dbReference type="NCBI Taxonomy" id="1520"/>
    <lineage>
        <taxon>Bacteria</taxon>
        <taxon>Bacillati</taxon>
        <taxon>Bacillota</taxon>
        <taxon>Clostridia</taxon>
        <taxon>Eubacteriales</taxon>
        <taxon>Clostridiaceae</taxon>
        <taxon>Clostridium</taxon>
    </lineage>
</organism>
<name>A0AAE2V012_CLOBE</name>
<dbReference type="Gene3D" id="3.30.420.10">
    <property type="entry name" value="Ribonuclease H-like superfamily/Ribonuclease H"/>
    <property type="match status" value="1"/>
</dbReference>
<comment type="function">
    <text evidence="1">Involved in the transposition of the insertion sequence.</text>
</comment>
<dbReference type="Proteomes" id="UP000631418">
    <property type="component" value="Unassembled WGS sequence"/>
</dbReference>
<evidence type="ECO:0000259" key="2">
    <source>
        <dbReference type="PROSITE" id="PS50994"/>
    </source>
</evidence>
<gene>
    <name evidence="3" type="ORF">IS491_01540</name>
</gene>
<dbReference type="EMBL" id="JADOEF010000001">
    <property type="protein sequence ID" value="MBF7807417.1"/>
    <property type="molecule type" value="Genomic_DNA"/>
</dbReference>
<feature type="domain" description="Integrase catalytic" evidence="2">
    <location>
        <begin position="140"/>
        <end position="302"/>
    </location>
</feature>
<accession>A0AAE2V012</accession>
<dbReference type="InterPro" id="IPR012337">
    <property type="entry name" value="RNaseH-like_sf"/>
</dbReference>
<dbReference type="AlphaFoldDB" id="A0AAE2V012"/>
<dbReference type="GO" id="GO:0003676">
    <property type="term" value="F:nucleic acid binding"/>
    <property type="evidence" value="ECO:0007669"/>
    <property type="project" value="InterPro"/>
</dbReference>
<dbReference type="Pfam" id="PF00665">
    <property type="entry name" value="rve"/>
    <property type="match status" value="1"/>
</dbReference>
<dbReference type="SUPFAM" id="SSF53098">
    <property type="entry name" value="Ribonuclease H-like"/>
    <property type="match status" value="1"/>
</dbReference>
<reference evidence="3" key="1">
    <citation type="submission" date="2020-11" db="EMBL/GenBank/DDBJ databases">
        <authorList>
            <person name="Thieme N."/>
            <person name="Liebl W."/>
            <person name="Zverlov V."/>
        </authorList>
    </citation>
    <scope>NUCLEOTIDE SEQUENCE</scope>
    <source>
        <strain evidence="3">NT08</strain>
    </source>
</reference>
<dbReference type="InterPro" id="IPR025948">
    <property type="entry name" value="HTH-like_dom"/>
</dbReference>
<dbReference type="PANTHER" id="PTHR46889:SF5">
    <property type="entry name" value="INTEGRASE PROTEIN"/>
    <property type="match status" value="1"/>
</dbReference>
<protein>
    <submittedName>
        <fullName evidence="3">IS3 family transposase</fullName>
    </submittedName>
</protein>
<dbReference type="NCBIfam" id="NF033516">
    <property type="entry name" value="transpos_IS3"/>
    <property type="match status" value="1"/>
</dbReference>